<feature type="transmembrane region" description="Helical" evidence="1">
    <location>
        <begin position="30"/>
        <end position="50"/>
    </location>
</feature>
<dbReference type="RefSeq" id="WP_345275408.1">
    <property type="nucleotide sequence ID" value="NZ_BAABJW010000001.1"/>
</dbReference>
<dbReference type="EMBL" id="BAABJW010000001">
    <property type="protein sequence ID" value="GAA4802363.1"/>
    <property type="molecule type" value="Genomic_DNA"/>
</dbReference>
<sequence>MSKDLQQPKQSEEVDLGQLFKLIGNAFERLFKFIGSIFYKLFLAFVWFVFFIKKHIIKFVVAGVLGIALGVFLEKNSEPTYKSYVTIKQNYETGENLYNSISYYNDLVQQKDYATLKNVLGFTGSEASSILSFSIESVISENEKLQAFDKYIKTLDSVAASKIEYETFLKNNKDYTHTYQQITIKALVRSNFKSVFDNIVGNLETNPFFVSEQKKDLSELISKEIALKEALAQSDSLKNTYKKVLEKDLKNNGSEIGITFEGNTEKNKTKEFDLYLNDLELRRELVEIERQKADKERIVEIISSKQDSGTVDNRIEFLSLELSPKVFYVILIILITMIVLMTIDFLKFLERFKDKI</sequence>
<keyword evidence="1" id="KW-1133">Transmembrane helix</keyword>
<reference evidence="3" key="1">
    <citation type="journal article" date="2019" name="Int. J. Syst. Evol. Microbiol.">
        <title>The Global Catalogue of Microorganisms (GCM) 10K type strain sequencing project: providing services to taxonomists for standard genome sequencing and annotation.</title>
        <authorList>
            <consortium name="The Broad Institute Genomics Platform"/>
            <consortium name="The Broad Institute Genome Sequencing Center for Infectious Disease"/>
            <person name="Wu L."/>
            <person name="Ma J."/>
        </authorList>
    </citation>
    <scope>NUCLEOTIDE SEQUENCE [LARGE SCALE GENOMIC DNA]</scope>
    <source>
        <strain evidence="3">JCM 18325</strain>
    </source>
</reference>
<organism evidence="2 3">
    <name type="scientific">Litoribaculum gwangyangense</name>
    <dbReference type="NCBI Taxonomy" id="1130722"/>
    <lineage>
        <taxon>Bacteria</taxon>
        <taxon>Pseudomonadati</taxon>
        <taxon>Bacteroidota</taxon>
        <taxon>Flavobacteriia</taxon>
        <taxon>Flavobacteriales</taxon>
        <taxon>Flavobacteriaceae</taxon>
        <taxon>Litoribaculum</taxon>
    </lineage>
</organism>
<name>A0ABP9C0N7_9FLAO</name>
<evidence type="ECO:0008006" key="4">
    <source>
        <dbReference type="Google" id="ProtNLM"/>
    </source>
</evidence>
<keyword evidence="1" id="KW-0812">Transmembrane</keyword>
<dbReference type="Proteomes" id="UP001501433">
    <property type="component" value="Unassembled WGS sequence"/>
</dbReference>
<comment type="caution">
    <text evidence="2">The sequence shown here is derived from an EMBL/GenBank/DDBJ whole genome shotgun (WGS) entry which is preliminary data.</text>
</comment>
<accession>A0ABP9C0N7</accession>
<proteinExistence type="predicted"/>
<gene>
    <name evidence="2" type="ORF">GCM10023330_05560</name>
</gene>
<feature type="transmembrane region" description="Helical" evidence="1">
    <location>
        <begin position="326"/>
        <end position="346"/>
    </location>
</feature>
<evidence type="ECO:0000256" key="1">
    <source>
        <dbReference type="SAM" id="Phobius"/>
    </source>
</evidence>
<keyword evidence="3" id="KW-1185">Reference proteome</keyword>
<evidence type="ECO:0000313" key="3">
    <source>
        <dbReference type="Proteomes" id="UP001501433"/>
    </source>
</evidence>
<evidence type="ECO:0000313" key="2">
    <source>
        <dbReference type="EMBL" id="GAA4802363.1"/>
    </source>
</evidence>
<protein>
    <recommendedName>
        <fullName evidence="4">Polysaccharide chain length determinant N-terminal domain-containing protein</fullName>
    </recommendedName>
</protein>
<keyword evidence="1" id="KW-0472">Membrane</keyword>